<feature type="domain" description="OmpR/PhoB-type" evidence="11">
    <location>
        <begin position="124"/>
        <end position="217"/>
    </location>
</feature>
<evidence type="ECO:0000256" key="3">
    <source>
        <dbReference type="ARBA" id="ARBA00022553"/>
    </source>
</evidence>
<dbReference type="RefSeq" id="WP_167173928.1">
    <property type="nucleotide sequence ID" value="NZ_BAAAEJ010000003.1"/>
</dbReference>
<dbReference type="Gene3D" id="1.10.10.10">
    <property type="entry name" value="Winged helix-like DNA-binding domain superfamily/Winged helix DNA-binding domain"/>
    <property type="match status" value="1"/>
</dbReference>
<sequence length="217" mass="24549">MRVLVVEDDPVIADGLRIGLRERGYVVELLHTVEEALAALETTPFDAAILDLGLPDGDGLDVLRFIRSKALDTSVIVLTARDHTVQRIEGLDTGADDYIVKPFDLDELAARLRAVRRRNLGLYENFVTHGAVKVDPVSRQVWQENEIMLLSRREFDILYALMERPSQVLSRSQLEERLYSWQEDIGSNAVEVHIHNLRAKLGSTFIRTVRGVGYTLQ</sequence>
<feature type="modified residue" description="4-aspartylphosphate" evidence="8">
    <location>
        <position position="51"/>
    </location>
</feature>
<feature type="DNA-binding region" description="OmpR/PhoB-type" evidence="9">
    <location>
        <begin position="124"/>
        <end position="217"/>
    </location>
</feature>
<keyword evidence="5" id="KW-0805">Transcription regulation</keyword>
<protein>
    <submittedName>
        <fullName evidence="12">Response regulator</fullName>
    </submittedName>
</protein>
<dbReference type="PROSITE" id="PS50110">
    <property type="entry name" value="RESPONSE_REGULATORY"/>
    <property type="match status" value="1"/>
</dbReference>
<evidence type="ECO:0000256" key="7">
    <source>
        <dbReference type="ARBA" id="ARBA00023163"/>
    </source>
</evidence>
<keyword evidence="4" id="KW-0902">Two-component regulatory system</keyword>
<organism evidence="12 13">
    <name type="scientific">Brevundimonas terrae</name>
    <dbReference type="NCBI Taxonomy" id="363631"/>
    <lineage>
        <taxon>Bacteria</taxon>
        <taxon>Pseudomonadati</taxon>
        <taxon>Pseudomonadota</taxon>
        <taxon>Alphaproteobacteria</taxon>
        <taxon>Caulobacterales</taxon>
        <taxon>Caulobacteraceae</taxon>
        <taxon>Brevundimonas</taxon>
    </lineage>
</organism>
<evidence type="ECO:0000256" key="9">
    <source>
        <dbReference type="PROSITE-ProRule" id="PRU01091"/>
    </source>
</evidence>
<reference evidence="12 13" key="1">
    <citation type="journal article" date="2019" name="Int. J. Syst. Evol. Microbiol.">
        <title>The Global Catalogue of Microorganisms (GCM) 10K type strain sequencing project: providing services to taxonomists for standard genome sequencing and annotation.</title>
        <authorList>
            <consortium name="The Broad Institute Genomics Platform"/>
            <consortium name="The Broad Institute Genome Sequencing Center for Infectious Disease"/>
            <person name="Wu L."/>
            <person name="Ma J."/>
        </authorList>
    </citation>
    <scope>NUCLEOTIDE SEQUENCE [LARGE SCALE GENOMIC DNA]</scope>
    <source>
        <strain evidence="12 13">JCM 13476</strain>
    </source>
</reference>
<dbReference type="InterPro" id="IPR036388">
    <property type="entry name" value="WH-like_DNA-bd_sf"/>
</dbReference>
<evidence type="ECO:0000259" key="11">
    <source>
        <dbReference type="PROSITE" id="PS51755"/>
    </source>
</evidence>
<keyword evidence="6 9" id="KW-0238">DNA-binding</keyword>
<evidence type="ECO:0000256" key="6">
    <source>
        <dbReference type="ARBA" id="ARBA00023125"/>
    </source>
</evidence>
<dbReference type="SMART" id="SM00862">
    <property type="entry name" value="Trans_reg_C"/>
    <property type="match status" value="1"/>
</dbReference>
<dbReference type="PANTHER" id="PTHR48111:SF35">
    <property type="entry name" value="TRANSCRIPTIONAL REGULATORY PROTEIN QSEB"/>
    <property type="match status" value="1"/>
</dbReference>
<evidence type="ECO:0000313" key="12">
    <source>
        <dbReference type="EMBL" id="GAA0386316.1"/>
    </source>
</evidence>
<dbReference type="EMBL" id="BAAAEJ010000003">
    <property type="protein sequence ID" value="GAA0386316.1"/>
    <property type="molecule type" value="Genomic_DNA"/>
</dbReference>
<evidence type="ECO:0000256" key="2">
    <source>
        <dbReference type="ARBA" id="ARBA00022490"/>
    </source>
</evidence>
<evidence type="ECO:0000259" key="10">
    <source>
        <dbReference type="PROSITE" id="PS50110"/>
    </source>
</evidence>
<dbReference type="CDD" id="cd00383">
    <property type="entry name" value="trans_reg_C"/>
    <property type="match status" value="1"/>
</dbReference>
<keyword evidence="2" id="KW-0963">Cytoplasm</keyword>
<keyword evidence="7" id="KW-0804">Transcription</keyword>
<name>A0ABN0Y8A2_9CAUL</name>
<dbReference type="PROSITE" id="PS51755">
    <property type="entry name" value="OMPR_PHOB"/>
    <property type="match status" value="1"/>
</dbReference>
<feature type="domain" description="Response regulatory" evidence="10">
    <location>
        <begin position="2"/>
        <end position="116"/>
    </location>
</feature>
<evidence type="ECO:0000256" key="5">
    <source>
        <dbReference type="ARBA" id="ARBA00023015"/>
    </source>
</evidence>
<dbReference type="SMART" id="SM00448">
    <property type="entry name" value="REC"/>
    <property type="match status" value="1"/>
</dbReference>
<comment type="caution">
    <text evidence="12">The sequence shown here is derived from an EMBL/GenBank/DDBJ whole genome shotgun (WGS) entry which is preliminary data.</text>
</comment>
<dbReference type="Gene3D" id="3.40.50.2300">
    <property type="match status" value="1"/>
</dbReference>
<dbReference type="InterPro" id="IPR039420">
    <property type="entry name" value="WalR-like"/>
</dbReference>
<dbReference type="InterPro" id="IPR001867">
    <property type="entry name" value="OmpR/PhoB-type_DNA-bd"/>
</dbReference>
<evidence type="ECO:0000256" key="8">
    <source>
        <dbReference type="PROSITE-ProRule" id="PRU00169"/>
    </source>
</evidence>
<dbReference type="InterPro" id="IPR011006">
    <property type="entry name" value="CheY-like_superfamily"/>
</dbReference>
<evidence type="ECO:0000256" key="4">
    <source>
        <dbReference type="ARBA" id="ARBA00023012"/>
    </source>
</evidence>
<keyword evidence="13" id="KW-1185">Reference proteome</keyword>
<dbReference type="SUPFAM" id="SSF52172">
    <property type="entry name" value="CheY-like"/>
    <property type="match status" value="1"/>
</dbReference>
<dbReference type="Pfam" id="PF00486">
    <property type="entry name" value="Trans_reg_C"/>
    <property type="match status" value="1"/>
</dbReference>
<dbReference type="Proteomes" id="UP001500791">
    <property type="component" value="Unassembled WGS sequence"/>
</dbReference>
<evidence type="ECO:0000313" key="13">
    <source>
        <dbReference type="Proteomes" id="UP001500791"/>
    </source>
</evidence>
<dbReference type="PANTHER" id="PTHR48111">
    <property type="entry name" value="REGULATOR OF RPOS"/>
    <property type="match status" value="1"/>
</dbReference>
<keyword evidence="3 8" id="KW-0597">Phosphoprotein</keyword>
<dbReference type="CDD" id="cd17624">
    <property type="entry name" value="REC_OmpR_PmrA-like"/>
    <property type="match status" value="1"/>
</dbReference>
<proteinExistence type="predicted"/>
<dbReference type="Gene3D" id="6.10.250.690">
    <property type="match status" value="1"/>
</dbReference>
<accession>A0ABN0Y8A2</accession>
<dbReference type="InterPro" id="IPR001789">
    <property type="entry name" value="Sig_transdc_resp-reg_receiver"/>
</dbReference>
<comment type="subcellular location">
    <subcellularLocation>
        <location evidence="1">Cytoplasm</location>
    </subcellularLocation>
</comment>
<evidence type="ECO:0000256" key="1">
    <source>
        <dbReference type="ARBA" id="ARBA00004496"/>
    </source>
</evidence>
<gene>
    <name evidence="12" type="ORF">GCM10009093_11470</name>
</gene>
<dbReference type="Pfam" id="PF00072">
    <property type="entry name" value="Response_reg"/>
    <property type="match status" value="1"/>
</dbReference>